<reference evidence="2 3" key="1">
    <citation type="submission" date="2014-08" db="EMBL/GenBank/DDBJ databases">
        <title>Genome sequence of Tetragenococcus muriaticus.</title>
        <authorList>
            <person name="Chuea-nongthon C."/>
            <person name="Rodtong S."/>
            <person name="Yongsawatdigul J."/>
            <person name="Steele J.L."/>
            <person name="Liu X.-y."/>
            <person name="Speers J."/>
            <person name="Glasner J.D."/>
            <person name="Neeno-Eckwall E.C."/>
        </authorList>
    </citation>
    <scope>NUCLEOTIDE SEQUENCE [LARGE SCALE GENOMIC DNA]</scope>
    <source>
        <strain evidence="2 3">PMC-11-5</strain>
    </source>
</reference>
<accession>A0A091C3P8</accession>
<proteinExistence type="predicted"/>
<gene>
    <name evidence="2" type="ORF">TMUPMC115_0948</name>
</gene>
<organism evidence="2 3">
    <name type="scientific">Tetragenococcus muriaticus PMC-11-5</name>
    <dbReference type="NCBI Taxonomy" id="1302649"/>
    <lineage>
        <taxon>Bacteria</taxon>
        <taxon>Bacillati</taxon>
        <taxon>Bacillota</taxon>
        <taxon>Bacilli</taxon>
        <taxon>Lactobacillales</taxon>
        <taxon>Enterococcaceae</taxon>
        <taxon>Tetragenococcus</taxon>
    </lineage>
</organism>
<comment type="caution">
    <text evidence="2">The sequence shown here is derived from an EMBL/GenBank/DDBJ whole genome shotgun (WGS) entry which is preliminary data.</text>
</comment>
<dbReference type="EMBL" id="JPVU01000098">
    <property type="protein sequence ID" value="KFN92436.1"/>
    <property type="molecule type" value="Genomic_DNA"/>
</dbReference>
<dbReference type="PATRIC" id="fig|1302649.3.peg.950"/>
<keyword evidence="1" id="KW-0472">Membrane</keyword>
<keyword evidence="1" id="KW-0812">Transmembrane</keyword>
<evidence type="ECO:0000256" key="1">
    <source>
        <dbReference type="SAM" id="Phobius"/>
    </source>
</evidence>
<name>A0A091C3P8_9ENTE</name>
<sequence>MDKTIGLVQLVLIALKVIGVITWSWWLVLLPLWVGIILFLIIIFIGGIALAVGRNEDVKERRKEMDRMWNGKHGEDD</sequence>
<feature type="transmembrane region" description="Helical" evidence="1">
    <location>
        <begin position="7"/>
        <end position="26"/>
    </location>
</feature>
<dbReference type="Pfam" id="PF10269">
    <property type="entry name" value="Tmemb_185A"/>
    <property type="match status" value="1"/>
</dbReference>
<evidence type="ECO:0000313" key="2">
    <source>
        <dbReference type="EMBL" id="KFN92436.1"/>
    </source>
</evidence>
<dbReference type="RefSeq" id="WP_038025853.1">
    <property type="nucleotide sequence ID" value="NZ_JPVU01000098.1"/>
</dbReference>
<dbReference type="AlphaFoldDB" id="A0A091C3P8"/>
<protein>
    <recommendedName>
        <fullName evidence="4">Transmembrane protein</fullName>
    </recommendedName>
</protein>
<evidence type="ECO:0000313" key="3">
    <source>
        <dbReference type="Proteomes" id="UP000029380"/>
    </source>
</evidence>
<dbReference type="Proteomes" id="UP000029380">
    <property type="component" value="Unassembled WGS sequence"/>
</dbReference>
<dbReference type="InterPro" id="IPR019396">
    <property type="entry name" value="TM_Fragile-X-F-assoc"/>
</dbReference>
<evidence type="ECO:0008006" key="4">
    <source>
        <dbReference type="Google" id="ProtNLM"/>
    </source>
</evidence>
<feature type="transmembrane region" description="Helical" evidence="1">
    <location>
        <begin position="32"/>
        <end position="53"/>
    </location>
</feature>
<keyword evidence="1" id="KW-1133">Transmembrane helix</keyword>